<dbReference type="RefSeq" id="WP_116131181.1">
    <property type="nucleotide sequence ID" value="NZ_CP031146.1"/>
</dbReference>
<evidence type="ECO:0000313" key="2">
    <source>
        <dbReference type="Proteomes" id="UP000256503"/>
    </source>
</evidence>
<dbReference type="EMBL" id="CP031146">
    <property type="protein sequence ID" value="AXM94835.1"/>
    <property type="molecule type" value="Genomic_DNA"/>
</dbReference>
<dbReference type="GeneID" id="49612350"/>
<dbReference type="AlphaFoldDB" id="A0AAD0QSE9"/>
<proteinExistence type="predicted"/>
<sequence length="497" mass="54511">MQRKRRSQLSNLVLLAGILTASGCTGLFSGGASIPVGPSDHKLIEDAQYQVFAPNIFHQDQPDRPPIVLGYAFDGTLNDQQRIPEGERQTIVSYIAERVPGMHYYPGVGMQGKRIDAFDAALGRSMVSTAERASKTLFAQIDQVLQVEPNSEIRVFVTGFSRGAASARHFMNIVDEQWRERQRKQGASHASLRFYALLYDSVSTGPYSGVRLGLPGTVNYSLHFVARDEARPLFPVDIDMSTAREAMADAFVPRINTLYLPGAHSDVGASYAVGLGDNYRMLTDETLFALGLIKENCFENTRDSTLDGKHDSRGVLDKLLGAPVAGRVVRIDRPSRAAIPAPLDDAEYADIQESLERLAAANANRLTMRLTVDSTTLGFTARRKGESLSLLGVSNLLDPSVTQLVSDDAGHVKFEYGYRMLKTPTANVLPLSRKVVERIQVSGSAVDVTLSHIPQGLRFNIFVDGIWVDHVDHKVLGSTPVNPLVRCETPDERVGKM</sequence>
<gene>
    <name evidence="1" type="ORF">DVB73_02855</name>
</gene>
<reference evidence="1 2" key="1">
    <citation type="submission" date="2018-07" db="EMBL/GenBank/DDBJ databases">
        <title>Complete genome sequence of a Pseudomonas plecoglossicida strain pathogenic to the marine fish, Larimichthys crocea.</title>
        <authorList>
            <person name="Tao Z."/>
        </authorList>
    </citation>
    <scope>NUCLEOTIDE SEQUENCE [LARGE SCALE GENOMIC DNA]</scope>
    <source>
        <strain evidence="1 2">XSDHY-P</strain>
    </source>
</reference>
<protein>
    <recommendedName>
        <fullName evidence="3">DUF2235 domain-containing protein</fullName>
    </recommendedName>
</protein>
<evidence type="ECO:0008006" key="3">
    <source>
        <dbReference type="Google" id="ProtNLM"/>
    </source>
</evidence>
<evidence type="ECO:0000313" key="1">
    <source>
        <dbReference type="EMBL" id="AXM94835.1"/>
    </source>
</evidence>
<accession>A0AAD0QSE9</accession>
<organism evidence="1 2">
    <name type="scientific">Pseudomonas plecoglossicida</name>
    <dbReference type="NCBI Taxonomy" id="70775"/>
    <lineage>
        <taxon>Bacteria</taxon>
        <taxon>Pseudomonadati</taxon>
        <taxon>Pseudomonadota</taxon>
        <taxon>Gammaproteobacteria</taxon>
        <taxon>Pseudomonadales</taxon>
        <taxon>Pseudomonadaceae</taxon>
        <taxon>Pseudomonas</taxon>
    </lineage>
</organism>
<dbReference type="PROSITE" id="PS51257">
    <property type="entry name" value="PROKAR_LIPOPROTEIN"/>
    <property type="match status" value="1"/>
</dbReference>
<dbReference type="PANTHER" id="PTHR33840:SF1">
    <property type="entry name" value="TLE1 PHOSPHOLIPASE DOMAIN-CONTAINING PROTEIN"/>
    <property type="match status" value="1"/>
</dbReference>
<dbReference type="Proteomes" id="UP000256503">
    <property type="component" value="Chromosome"/>
</dbReference>
<dbReference type="PANTHER" id="PTHR33840">
    <property type="match status" value="1"/>
</dbReference>
<name>A0AAD0QSE9_PSEDL</name>